<comment type="caution">
    <text evidence="2">The sequence shown here is derived from an EMBL/GenBank/DDBJ whole genome shotgun (WGS) entry which is preliminary data.</text>
</comment>
<proteinExistence type="predicted"/>
<feature type="transmembrane region" description="Helical" evidence="1">
    <location>
        <begin position="21"/>
        <end position="42"/>
    </location>
</feature>
<keyword evidence="3" id="KW-1185">Reference proteome</keyword>
<keyword evidence="1" id="KW-0472">Membrane</keyword>
<dbReference type="Proteomes" id="UP000541154">
    <property type="component" value="Unassembled WGS sequence"/>
</dbReference>
<name>A0A8H6E7M2_PETAA</name>
<dbReference type="PANTHER" id="PTHR11360:SF281">
    <property type="entry name" value="ASPYRIDONES EFFLUX PROTEIN APDF-RELATED"/>
    <property type="match status" value="1"/>
</dbReference>
<evidence type="ECO:0008006" key="4">
    <source>
        <dbReference type="Google" id="ProtNLM"/>
    </source>
</evidence>
<feature type="transmembrane region" description="Helical" evidence="1">
    <location>
        <begin position="54"/>
        <end position="71"/>
    </location>
</feature>
<sequence>MAPSMAATPQYFNKKRGAAMGIAIAGSSIGGVIIPIALNRMLNNTNLGFGWSDRVVAFIVTGILIPACIPIKARLPPRKSQFLLPSAFKDPQYSLLVTWY</sequence>
<dbReference type="EMBL" id="SPNV01000072">
    <property type="protein sequence ID" value="KAF5862484.1"/>
    <property type="molecule type" value="Genomic_DNA"/>
</dbReference>
<gene>
    <name evidence="2" type="ORF">ETB97_011580</name>
</gene>
<dbReference type="AlphaFoldDB" id="A0A8H6E7M2"/>
<dbReference type="InterPro" id="IPR050327">
    <property type="entry name" value="Proton-linked_MCT"/>
</dbReference>
<organism evidence="2 3">
    <name type="scientific">Petromyces alliaceus</name>
    <name type="common">Aspergillus alliaceus</name>
    <dbReference type="NCBI Taxonomy" id="209559"/>
    <lineage>
        <taxon>Eukaryota</taxon>
        <taxon>Fungi</taxon>
        <taxon>Dikarya</taxon>
        <taxon>Ascomycota</taxon>
        <taxon>Pezizomycotina</taxon>
        <taxon>Eurotiomycetes</taxon>
        <taxon>Eurotiomycetidae</taxon>
        <taxon>Eurotiales</taxon>
        <taxon>Aspergillaceae</taxon>
        <taxon>Aspergillus</taxon>
        <taxon>Aspergillus subgen. Circumdati</taxon>
    </lineage>
</organism>
<accession>A0A8H6E7M2</accession>
<evidence type="ECO:0000313" key="3">
    <source>
        <dbReference type="Proteomes" id="UP000541154"/>
    </source>
</evidence>
<dbReference type="PANTHER" id="PTHR11360">
    <property type="entry name" value="MONOCARBOXYLATE TRANSPORTER"/>
    <property type="match status" value="1"/>
</dbReference>
<evidence type="ECO:0000313" key="2">
    <source>
        <dbReference type="EMBL" id="KAF5862484.1"/>
    </source>
</evidence>
<keyword evidence="1" id="KW-1133">Transmembrane helix</keyword>
<protein>
    <recommendedName>
        <fullName evidence="4">Major facilitator superfamily (MFS) profile domain-containing protein</fullName>
    </recommendedName>
</protein>
<dbReference type="Gene3D" id="1.20.1250.20">
    <property type="entry name" value="MFS general substrate transporter like domains"/>
    <property type="match status" value="1"/>
</dbReference>
<reference evidence="2 3" key="1">
    <citation type="submission" date="2019-04" db="EMBL/GenBank/DDBJ databases">
        <title>Aspergillus burnettii sp. nov., novel species from soil in southeast Queensland.</title>
        <authorList>
            <person name="Gilchrist C.L.M."/>
            <person name="Pitt J.I."/>
            <person name="Lange L."/>
            <person name="Lacey H.J."/>
            <person name="Vuong D."/>
            <person name="Midgley D.J."/>
            <person name="Greenfield P."/>
            <person name="Bradbury M."/>
            <person name="Lacey E."/>
            <person name="Busk P.K."/>
            <person name="Pilgaard B."/>
            <person name="Chooi Y.H."/>
            <person name="Piggott A.M."/>
        </authorList>
    </citation>
    <scope>NUCLEOTIDE SEQUENCE [LARGE SCALE GENOMIC DNA]</scope>
    <source>
        <strain evidence="2 3">FRR 5400</strain>
    </source>
</reference>
<keyword evidence="1" id="KW-0812">Transmembrane</keyword>
<dbReference type="InterPro" id="IPR036259">
    <property type="entry name" value="MFS_trans_sf"/>
</dbReference>
<evidence type="ECO:0000256" key="1">
    <source>
        <dbReference type="SAM" id="Phobius"/>
    </source>
</evidence>
<dbReference type="SUPFAM" id="SSF103473">
    <property type="entry name" value="MFS general substrate transporter"/>
    <property type="match status" value="1"/>
</dbReference>